<dbReference type="InterPro" id="IPR018187">
    <property type="entry name" value="Asp/Glu_racemase_AS_1"/>
</dbReference>
<dbReference type="PROSITE" id="PS00924">
    <property type="entry name" value="ASP_GLU_RACEMASE_2"/>
    <property type="match status" value="1"/>
</dbReference>
<dbReference type="Proteomes" id="UP001162135">
    <property type="component" value="Unassembled WGS sequence"/>
</dbReference>
<keyword evidence="9" id="KW-1185">Reference proteome</keyword>
<evidence type="ECO:0000256" key="2">
    <source>
        <dbReference type="ARBA" id="ARBA00013090"/>
    </source>
</evidence>
<reference evidence="8" key="2">
    <citation type="submission" date="2017-11" db="EMBL/GenBank/DDBJ databases">
        <authorList>
            <person name="Das S.K."/>
        </authorList>
    </citation>
    <scope>NUCLEOTIDE SEQUENCE</scope>
    <source>
        <strain evidence="8">S4-41</strain>
    </source>
</reference>
<dbReference type="InterPro" id="IPR015942">
    <property type="entry name" value="Asp/Glu/hydantoin_racemase"/>
</dbReference>
<feature type="active site" description="Proton donor/acceptor" evidence="7">
    <location>
        <position position="72"/>
    </location>
</feature>
<dbReference type="InterPro" id="IPR001920">
    <property type="entry name" value="Asp/Glu_race"/>
</dbReference>
<evidence type="ECO:0000256" key="4">
    <source>
        <dbReference type="ARBA" id="ARBA00022984"/>
    </source>
</evidence>
<dbReference type="PANTHER" id="PTHR21198">
    <property type="entry name" value="GLUTAMATE RACEMASE"/>
    <property type="match status" value="1"/>
</dbReference>
<dbReference type="Gene3D" id="3.40.50.1860">
    <property type="match status" value="2"/>
</dbReference>
<feature type="active site" description="Proton donor/acceptor" evidence="7">
    <location>
        <position position="183"/>
    </location>
</feature>
<feature type="binding site" evidence="7">
    <location>
        <begin position="73"/>
        <end position="74"/>
    </location>
    <ligand>
        <name>substrate</name>
    </ligand>
</feature>
<protein>
    <recommendedName>
        <fullName evidence="2 7">Glutamate racemase</fullName>
        <ecNumber evidence="2 7">5.1.1.3</ecNumber>
    </recommendedName>
</protein>
<comment type="caution">
    <text evidence="8">The sequence shown here is derived from an EMBL/GenBank/DDBJ whole genome shotgun (WGS) entry which is preliminary data.</text>
</comment>
<organism evidence="8 9">
    <name type="scientific">Salinicola acroporae</name>
    <dbReference type="NCBI Taxonomy" id="1541440"/>
    <lineage>
        <taxon>Bacteria</taxon>
        <taxon>Pseudomonadati</taxon>
        <taxon>Pseudomonadota</taxon>
        <taxon>Gammaproteobacteria</taxon>
        <taxon>Oceanospirillales</taxon>
        <taxon>Halomonadaceae</taxon>
        <taxon>Salinicola</taxon>
    </lineage>
</organism>
<keyword evidence="6 7" id="KW-0961">Cell wall biogenesis/degradation</keyword>
<gene>
    <name evidence="7" type="primary">murI</name>
    <name evidence="8" type="ORF">CUR86_09495</name>
</gene>
<comment type="similarity">
    <text evidence="7">Belongs to the aspartate/glutamate racemases family.</text>
</comment>
<keyword evidence="3 7" id="KW-0133">Cell shape</keyword>
<dbReference type="InterPro" id="IPR033134">
    <property type="entry name" value="Asp/Glu_racemase_AS_2"/>
</dbReference>
<dbReference type="HAMAP" id="MF_00258">
    <property type="entry name" value="Glu_racemase"/>
    <property type="match status" value="1"/>
</dbReference>
<feature type="binding site" evidence="7">
    <location>
        <begin position="8"/>
        <end position="9"/>
    </location>
    <ligand>
        <name>substrate</name>
    </ligand>
</feature>
<comment type="pathway">
    <text evidence="7">Cell wall biogenesis; peptidoglycan biosynthesis.</text>
</comment>
<keyword evidence="5 7" id="KW-0413">Isomerase</keyword>
<dbReference type="RefSeq" id="WP_110717202.1">
    <property type="nucleotide sequence ID" value="NZ_PZJW01000010.1"/>
</dbReference>
<evidence type="ECO:0000313" key="9">
    <source>
        <dbReference type="Proteomes" id="UP001162135"/>
    </source>
</evidence>
<name>A0ABT6I5B3_9GAMM</name>
<comment type="catalytic activity">
    <reaction evidence="1 7">
        <text>L-glutamate = D-glutamate</text>
        <dbReference type="Rhea" id="RHEA:12813"/>
        <dbReference type="ChEBI" id="CHEBI:29985"/>
        <dbReference type="ChEBI" id="CHEBI:29986"/>
        <dbReference type="EC" id="5.1.1.3"/>
    </reaction>
</comment>
<sequence length="273" mass="28872">MIDALIFDSGVGGLSVSEEIRRRIPDCSLGYLCDNAALPYGTRRDDWLIERIGAVCVSACELARPRVLVVACNTASTLALAALRARLPIPVIGTVPAIKPAAEASRSRTIGLLATGATVHRPYLDRLIADHAPDCRVVRVAADALVIQAETYLAGKALDARALQVAIAPLKAAAGLDVVVLGCTHFPLLRGLLEPLMPDRLWIDSGAAIARRLSQVLGDTRSIPAPPGEAPSWATAPQVPSLGPILRRFGYSSPLALEITQPAVATPFHEPSH</sequence>
<dbReference type="EC" id="5.1.1.3" evidence="2 7"/>
<feature type="binding site" evidence="7">
    <location>
        <begin position="40"/>
        <end position="41"/>
    </location>
    <ligand>
        <name>substrate</name>
    </ligand>
</feature>
<dbReference type="PANTHER" id="PTHR21198:SF2">
    <property type="entry name" value="GLUTAMATE RACEMASE"/>
    <property type="match status" value="1"/>
</dbReference>
<evidence type="ECO:0000256" key="3">
    <source>
        <dbReference type="ARBA" id="ARBA00022960"/>
    </source>
</evidence>
<accession>A0ABT6I5B3</accession>
<dbReference type="PROSITE" id="PS00923">
    <property type="entry name" value="ASP_GLU_RACEMASE_1"/>
    <property type="match status" value="1"/>
</dbReference>
<comment type="function">
    <text evidence="7">Provides the (R)-glutamate required for cell wall biosynthesis.</text>
</comment>
<proteinExistence type="inferred from homology"/>
<evidence type="ECO:0000256" key="7">
    <source>
        <dbReference type="HAMAP-Rule" id="MF_00258"/>
    </source>
</evidence>
<dbReference type="SUPFAM" id="SSF53681">
    <property type="entry name" value="Aspartate/glutamate racemase"/>
    <property type="match status" value="2"/>
</dbReference>
<evidence type="ECO:0000313" key="8">
    <source>
        <dbReference type="EMBL" id="MDH4572668.1"/>
    </source>
</evidence>
<dbReference type="EMBL" id="PGFS01000001">
    <property type="protein sequence ID" value="MDH4572668.1"/>
    <property type="molecule type" value="Genomic_DNA"/>
</dbReference>
<reference evidence="8" key="1">
    <citation type="journal article" date="2015" name="Antonie Van Leeuwenhoek">
        <title>Comparative 16S rRNA signatures and multilocus sequence analysis for the genus Salinicola and description of Salinicola acroporae sp. nov., isolated from coral Acropora digitifera.</title>
        <authorList>
            <person name="Lepcha R.T."/>
            <person name="Poddar A."/>
            <person name="Schumann P."/>
            <person name="Das S.K."/>
        </authorList>
    </citation>
    <scope>NUCLEOTIDE SEQUENCE</scope>
    <source>
        <strain evidence="8">S4-41</strain>
    </source>
</reference>
<dbReference type="InterPro" id="IPR004391">
    <property type="entry name" value="Glu_race"/>
</dbReference>
<evidence type="ECO:0000256" key="5">
    <source>
        <dbReference type="ARBA" id="ARBA00023235"/>
    </source>
</evidence>
<evidence type="ECO:0000256" key="6">
    <source>
        <dbReference type="ARBA" id="ARBA00023316"/>
    </source>
</evidence>
<evidence type="ECO:0000256" key="1">
    <source>
        <dbReference type="ARBA" id="ARBA00001602"/>
    </source>
</evidence>
<dbReference type="Pfam" id="PF01177">
    <property type="entry name" value="Asp_Glu_race"/>
    <property type="match status" value="1"/>
</dbReference>
<dbReference type="NCBIfam" id="TIGR00067">
    <property type="entry name" value="glut_race"/>
    <property type="match status" value="1"/>
</dbReference>
<keyword evidence="4 7" id="KW-0573">Peptidoglycan synthesis</keyword>
<feature type="binding site" evidence="7">
    <location>
        <begin position="184"/>
        <end position="185"/>
    </location>
    <ligand>
        <name>substrate</name>
    </ligand>
</feature>